<dbReference type="Pfam" id="PF24892">
    <property type="entry name" value="UTP6_C"/>
    <property type="match status" value="1"/>
</dbReference>
<protein>
    <recommendedName>
        <fullName evidence="10">U3 small nucleolar RNA-associated 6-like protein</fullName>
    </recommendedName>
</protein>
<evidence type="ECO:0008006" key="10">
    <source>
        <dbReference type="Google" id="ProtNLM"/>
    </source>
</evidence>
<dbReference type="Proteomes" id="UP000830375">
    <property type="component" value="Unassembled WGS sequence"/>
</dbReference>
<dbReference type="InterPro" id="IPR010994">
    <property type="entry name" value="RuvA_2-like"/>
</dbReference>
<evidence type="ECO:0000313" key="8">
    <source>
        <dbReference type="EMBL" id="KAI2663482.1"/>
    </source>
</evidence>
<dbReference type="Pfam" id="PF08640">
    <property type="entry name" value="U3_assoc_6"/>
    <property type="match status" value="1"/>
</dbReference>
<sequence>MWIAKRLLSSIFLKGHYSLFCRPPRSLLEYELRFLHCTCCRRSRIMISGLDTLNASVSSELCQEKDKPLDSCYTAEQRAVILQRLNTATESELEQVKLLRGRKAVNIVKYRTTHGPFSSLESIMNVPLLKHKSAVIVFDSILKPADKKERKKGKVHLAKFIRPEVDRALLEDASSIVSIVCGTNKIAWTHMDRARTVLDWQQAECKSFMKGTYMASDYLEDISTVISSFPPADFFLVEKPSISPQNTSLYPVLVHLRTVEAMLFALLSPAREAGSPPKVLNMMRTAVGRHFNLIVGDCRTSGAQTVKKMMTESVMKQNPRVLFPHDLVLKHRNSFQMSSRNRGEELCDALLQAVAFFELLRELSAEWFCDPSTTTDPELKLENALSDIPLIPTQQKGQIFWISPHVLHHTQTLQKAPDDVLSSLRRDESQGLASTMFCALWDLSSFNLWLIHQKIPVTGAVRRALGLLSVVLVSELRVERVDEAVGVSFACARHPEEKRIGFDHVTVTGLKLIAGHQQGREGTRLGLAEIRVQRHLLFPHLPHNLLEMADIVQQRLEERIPAVEQLERVGLFTSKEVKSMMKRSTALEYKLHRAVQSKDDYITYIQYEINVLELIKKRRARIGYHFKREEIEYPIIHRINRVFRRAETKWQEDVQLWLSQVAFNKKWGTKANLSKVLSSMLAIHPDKPALWIMAAKCEMEDRNSSESARHLFLRALRFHPENKKVYQEYFRMELMHAEKLRKQKQELEQAGVDVEEYNFSPEILSGKIAEVVYRNAAEKIKGAEFILSLLQIAAIFDFTKELQDTILQDLQSQYVDDCLMWDFMAKRELDAAGAPELQSAKGKASDTDRREERCCVVYEEALKSLNTEGMWTCYVTFCLERYKRKTNVTVLKEKRNERLLRVLQGAHDAKLLQETFYKNWLQVLLSSGDTVSATQIAITATQRFSQSVEMWSFSLQTLVHLESTEAGHLFQEALKHVNPKESLPLWQLQADWRMTSQISEDTENFFQKGLLSPVPAVSSAMKEKYLEWSYKTGGYKRARKTFTSLHEHRPFTKAFFMKMIEIEKEQETPKMSNLRDYYERALREFGSSDEDLWMNYIKEELGRHGNPENCGKLHWRAVKTLEGESVERFTTQYTLLQTGHM</sequence>
<dbReference type="SUPFAM" id="SSF47781">
    <property type="entry name" value="RuvA domain 2-like"/>
    <property type="match status" value="1"/>
</dbReference>
<accession>A0ABQ8MKW4</accession>
<keyword evidence="5" id="KW-0539">Nucleus</keyword>
<comment type="subcellular location">
    <subcellularLocation>
        <location evidence="1">Nucleus</location>
        <location evidence="1">Nucleolus</location>
    </subcellularLocation>
</comment>
<dbReference type="PANTHER" id="PTHR23271">
    <property type="entry name" value="HEPATOCELLULAR CARCINOMA-ASSOCIATED ANTIGEN 66"/>
    <property type="match status" value="1"/>
</dbReference>
<evidence type="ECO:0000313" key="9">
    <source>
        <dbReference type="Proteomes" id="UP000830375"/>
    </source>
</evidence>
<comment type="similarity">
    <text evidence="2">Belongs to the UTP6 family.</text>
</comment>
<feature type="domain" description="U3 small nucleolar RNA-associated protein 6 N-terminal" evidence="6">
    <location>
        <begin position="556"/>
        <end position="638"/>
    </location>
</feature>
<dbReference type="Gene3D" id="1.25.40.10">
    <property type="entry name" value="Tetratricopeptide repeat domain"/>
    <property type="match status" value="2"/>
</dbReference>
<evidence type="ECO:0000256" key="5">
    <source>
        <dbReference type="ARBA" id="ARBA00023242"/>
    </source>
</evidence>
<keyword evidence="3" id="KW-0698">rRNA processing</keyword>
<reference evidence="8 9" key="1">
    <citation type="submission" date="2022-01" db="EMBL/GenBank/DDBJ databases">
        <title>A high-quality chromosome-level genome assembly of rohu carp, Labeo rohita.</title>
        <authorList>
            <person name="Arick M.A. II"/>
            <person name="Hsu C.-Y."/>
            <person name="Magbanua Z."/>
            <person name="Pechanova O."/>
            <person name="Grover C."/>
            <person name="Miller E."/>
            <person name="Thrash A."/>
            <person name="Ezzel L."/>
            <person name="Alam S."/>
            <person name="Benzie J."/>
            <person name="Hamilton M."/>
            <person name="Karsi A."/>
            <person name="Lawrence M.L."/>
            <person name="Peterson D.G."/>
        </authorList>
    </citation>
    <scope>NUCLEOTIDE SEQUENCE [LARGE SCALE GENOMIC DNA]</scope>
    <source>
        <strain evidence="9">BAU-BD-2019</strain>
        <tissue evidence="8">Blood</tissue>
    </source>
</reference>
<name>A0ABQ8MKW4_LABRO</name>
<dbReference type="InterPro" id="IPR056907">
    <property type="entry name" value="UTP6_C"/>
</dbReference>
<evidence type="ECO:0000259" key="6">
    <source>
        <dbReference type="Pfam" id="PF08640"/>
    </source>
</evidence>
<dbReference type="EMBL" id="JACTAM010000006">
    <property type="protein sequence ID" value="KAI2663482.1"/>
    <property type="molecule type" value="Genomic_DNA"/>
</dbReference>
<dbReference type="InterPro" id="IPR011990">
    <property type="entry name" value="TPR-like_helical_dom_sf"/>
</dbReference>
<comment type="caution">
    <text evidence="8">The sequence shown here is derived from an EMBL/GenBank/DDBJ whole genome shotgun (WGS) entry which is preliminary data.</text>
</comment>
<evidence type="ECO:0000256" key="2">
    <source>
        <dbReference type="ARBA" id="ARBA00010734"/>
    </source>
</evidence>
<evidence type="ECO:0000256" key="1">
    <source>
        <dbReference type="ARBA" id="ARBA00004604"/>
    </source>
</evidence>
<dbReference type="SUPFAM" id="SSF48452">
    <property type="entry name" value="TPR-like"/>
    <property type="match status" value="2"/>
</dbReference>
<evidence type="ECO:0000259" key="7">
    <source>
        <dbReference type="Pfam" id="PF24892"/>
    </source>
</evidence>
<feature type="domain" description="U3 small nucleolar RNA-associated protein 6 homolog C-terminal" evidence="7">
    <location>
        <begin position="852"/>
        <end position="1121"/>
    </location>
</feature>
<dbReference type="InterPro" id="IPR036397">
    <property type="entry name" value="RNaseH_sf"/>
</dbReference>
<evidence type="ECO:0000256" key="3">
    <source>
        <dbReference type="ARBA" id="ARBA00022552"/>
    </source>
</evidence>
<dbReference type="PANTHER" id="PTHR23271:SF1">
    <property type="entry name" value="U3 SMALL NUCLEOLAR RNA-ASSOCIATED PROTEIN 6 HOMOLOG"/>
    <property type="match status" value="1"/>
</dbReference>
<evidence type="ECO:0000256" key="4">
    <source>
        <dbReference type="ARBA" id="ARBA00022737"/>
    </source>
</evidence>
<proteinExistence type="inferred from homology"/>
<gene>
    <name evidence="8" type="ORF">H4Q32_012019</name>
</gene>
<dbReference type="InterPro" id="IPR055347">
    <property type="entry name" value="UTP6_N"/>
</dbReference>
<dbReference type="InterPro" id="IPR013949">
    <property type="entry name" value="Utp6"/>
</dbReference>
<dbReference type="InterPro" id="IPR003107">
    <property type="entry name" value="HAT"/>
</dbReference>
<keyword evidence="4" id="KW-0677">Repeat</keyword>
<dbReference type="Pfam" id="PF12836">
    <property type="entry name" value="HHH_3"/>
    <property type="match status" value="1"/>
</dbReference>
<dbReference type="Gene3D" id="3.30.420.10">
    <property type="entry name" value="Ribonuclease H-like superfamily/Ribonuclease H"/>
    <property type="match status" value="1"/>
</dbReference>
<dbReference type="SMART" id="SM00386">
    <property type="entry name" value="HAT"/>
    <property type="match status" value="6"/>
</dbReference>
<organism evidence="8 9">
    <name type="scientific">Labeo rohita</name>
    <name type="common">Indian major carp</name>
    <name type="synonym">Cyprinus rohita</name>
    <dbReference type="NCBI Taxonomy" id="84645"/>
    <lineage>
        <taxon>Eukaryota</taxon>
        <taxon>Metazoa</taxon>
        <taxon>Chordata</taxon>
        <taxon>Craniata</taxon>
        <taxon>Vertebrata</taxon>
        <taxon>Euteleostomi</taxon>
        <taxon>Actinopterygii</taxon>
        <taxon>Neopterygii</taxon>
        <taxon>Teleostei</taxon>
        <taxon>Ostariophysi</taxon>
        <taxon>Cypriniformes</taxon>
        <taxon>Cyprinidae</taxon>
        <taxon>Labeoninae</taxon>
        <taxon>Labeonini</taxon>
        <taxon>Labeo</taxon>
    </lineage>
</organism>
<keyword evidence="9" id="KW-1185">Reference proteome</keyword>